<sequence length="97" mass="10425">MRSTISFSRAMSSRCCRVSSGHRPSSLTTTSAAVSCASRSAANSTRLTAAFSARSASFFVLASIRPFRCAPTNRSKSYKHSKSASLSKFAPNLLLQR</sequence>
<protein>
    <submittedName>
        <fullName evidence="2">ORF148 peptide</fullName>
    </submittedName>
</protein>
<evidence type="ECO:0000313" key="3">
    <source>
        <dbReference type="Proteomes" id="UP000202376"/>
    </source>
</evidence>
<feature type="region of interest" description="Disordered" evidence="1">
    <location>
        <begin position="72"/>
        <end position="97"/>
    </location>
</feature>
<organism evidence="2 3">
    <name type="scientific">Hyphantria cunea nuclear polyhedrosis virus</name>
    <name type="common">HcNPV</name>
    <dbReference type="NCBI Taxonomy" id="28288"/>
    <lineage>
        <taxon>Viruses</taxon>
        <taxon>Viruses incertae sedis</taxon>
        <taxon>Naldaviricetes</taxon>
        <taxon>Lefavirales</taxon>
        <taxon>Baculoviridae</taxon>
        <taxon>Alphabaculovirus</taxon>
        <taxon>Alphabaculovirus hycuneae</taxon>
    </lineage>
</organism>
<reference evidence="2 3" key="1">
    <citation type="journal article" date="2002" name="Virus Genes">
        <title>Identification and characterization of Hyphantria cunea nucleopolyhedrovirus homologous repeated regions.</title>
        <authorList>
            <person name="FelipeAlves C.A."/>
            <person name="Ikeda M."/>
            <person name="Kobayashi M."/>
        </authorList>
    </citation>
    <scope>NUCLEOTIDE SEQUENCE [LARGE SCALE GENOMIC DNA]</scope>
</reference>
<dbReference type="GeneID" id="3890561"/>
<gene>
    <name evidence="2" type="ORF">HynVgp148</name>
</gene>
<organismHost>
    <name type="scientific">Lepidoptera</name>
    <name type="common">moths &amp; butterflies</name>
    <dbReference type="NCBI Taxonomy" id="7088"/>
</organismHost>
<accession>Q2NP50</accession>
<proteinExistence type="predicted"/>
<name>Q2NP50_NPVHC</name>
<dbReference type="KEGG" id="vg:3890561"/>
<keyword evidence="3" id="KW-1185">Reference proteome</keyword>
<dbReference type="RefSeq" id="YP_473336.1">
    <property type="nucleotide sequence ID" value="NC_007767.1"/>
</dbReference>
<dbReference type="Proteomes" id="UP000202376">
    <property type="component" value="Segment"/>
</dbReference>
<reference evidence="2 3" key="3">
    <citation type="journal article" date="2006" name="J. Gen. Virol.">
        <title>Gene organization and complete sequence of the Hyphantria cunea nucleopolyhedrovirus genome.</title>
        <authorList>
            <person name="Ikeda M."/>
            <person name="Shikata M."/>
            <person name="Shirata N."/>
            <person name="Chaeychomsri S."/>
            <person name="Kobayashi M."/>
        </authorList>
    </citation>
    <scope>NUCLEOTIDE SEQUENCE [LARGE SCALE GENOMIC DNA]</scope>
</reference>
<evidence type="ECO:0000313" key="2">
    <source>
        <dbReference type="EMBL" id="BAE72437.1"/>
    </source>
</evidence>
<evidence type="ECO:0000256" key="1">
    <source>
        <dbReference type="SAM" id="MobiDB-lite"/>
    </source>
</evidence>
<dbReference type="EMBL" id="AP009046">
    <property type="protein sequence ID" value="BAE72437.1"/>
    <property type="molecule type" value="Genomic_DNA"/>
</dbReference>
<reference evidence="2 3" key="2">
    <citation type="journal article" date="2004" name="Virology">
        <title>Identification and functional analysis of Hyphantria cunea nucleopolyhedrovirus iap genes.</title>
        <authorList>
            <person name="Ikeda M."/>
            <person name="Yanagimoto K."/>
            <person name="Kobayashi M."/>
        </authorList>
    </citation>
    <scope>NUCLEOTIDE SEQUENCE [LARGE SCALE GENOMIC DNA]</scope>
</reference>